<dbReference type="RefSeq" id="WP_373282589.1">
    <property type="nucleotide sequence ID" value="NZ_BMGD01000002.1"/>
</dbReference>
<feature type="signal peptide" evidence="2">
    <location>
        <begin position="1"/>
        <end position="29"/>
    </location>
</feature>
<evidence type="ECO:0000313" key="4">
    <source>
        <dbReference type="EMBL" id="GGB58029.1"/>
    </source>
</evidence>
<dbReference type="PANTHER" id="PTHR43135">
    <property type="entry name" value="ALPHA-D-RIBOSE 1-METHYLPHOSPHONATE 5-TRIPHOSPHATE DIPHOSPHATASE"/>
    <property type="match status" value="1"/>
</dbReference>
<organism evidence="4 5">
    <name type="scientific">Blastomonas aquatica</name>
    <dbReference type="NCBI Taxonomy" id="1510276"/>
    <lineage>
        <taxon>Bacteria</taxon>
        <taxon>Pseudomonadati</taxon>
        <taxon>Pseudomonadota</taxon>
        <taxon>Alphaproteobacteria</taxon>
        <taxon>Sphingomonadales</taxon>
        <taxon>Sphingomonadaceae</taxon>
        <taxon>Blastomonas</taxon>
    </lineage>
</organism>
<dbReference type="InterPro" id="IPR051781">
    <property type="entry name" value="Metallo-dep_Hydrolase"/>
</dbReference>
<feature type="domain" description="Amidohydrolase 3" evidence="3">
    <location>
        <begin position="312"/>
        <end position="414"/>
    </location>
</feature>
<dbReference type="Proteomes" id="UP000614261">
    <property type="component" value="Unassembled WGS sequence"/>
</dbReference>
<evidence type="ECO:0000256" key="2">
    <source>
        <dbReference type="SAM" id="SignalP"/>
    </source>
</evidence>
<dbReference type="EMBL" id="BMGD01000002">
    <property type="protein sequence ID" value="GGB58029.1"/>
    <property type="molecule type" value="Genomic_DNA"/>
</dbReference>
<dbReference type="InterPro" id="IPR013108">
    <property type="entry name" value="Amidohydro_3"/>
</dbReference>
<feature type="compositionally biased region" description="Basic and acidic residues" evidence="1">
    <location>
        <begin position="421"/>
        <end position="431"/>
    </location>
</feature>
<dbReference type="Pfam" id="PF07969">
    <property type="entry name" value="Amidohydro_3"/>
    <property type="match status" value="1"/>
</dbReference>
<reference evidence="5" key="1">
    <citation type="journal article" date="2019" name="Int. J. Syst. Evol. Microbiol.">
        <title>The Global Catalogue of Microorganisms (GCM) 10K type strain sequencing project: providing services to taxonomists for standard genome sequencing and annotation.</title>
        <authorList>
            <consortium name="The Broad Institute Genomics Platform"/>
            <consortium name="The Broad Institute Genome Sequencing Center for Infectious Disease"/>
            <person name="Wu L."/>
            <person name="Ma J."/>
        </authorList>
    </citation>
    <scope>NUCLEOTIDE SEQUENCE [LARGE SCALE GENOMIC DNA]</scope>
    <source>
        <strain evidence="5">CGMCC 1.12851</strain>
    </source>
</reference>
<keyword evidence="5" id="KW-1185">Reference proteome</keyword>
<dbReference type="InterPro" id="IPR032466">
    <property type="entry name" value="Metal_Hydrolase"/>
</dbReference>
<feature type="region of interest" description="Disordered" evidence="1">
    <location>
        <begin position="421"/>
        <end position="443"/>
    </location>
</feature>
<keyword evidence="2" id="KW-0732">Signal</keyword>
<dbReference type="PANTHER" id="PTHR43135:SF3">
    <property type="entry name" value="ALPHA-D-RIBOSE 1-METHYLPHOSPHONATE 5-TRIPHOSPHATE DIPHOSPHATASE"/>
    <property type="match status" value="1"/>
</dbReference>
<dbReference type="Gene3D" id="2.30.40.10">
    <property type="entry name" value="Urease, subunit C, domain 1"/>
    <property type="match status" value="1"/>
</dbReference>
<dbReference type="SUPFAM" id="SSF51338">
    <property type="entry name" value="Composite domain of metallo-dependent hydrolases"/>
    <property type="match status" value="1"/>
</dbReference>
<dbReference type="InterPro" id="IPR011059">
    <property type="entry name" value="Metal-dep_hydrolase_composite"/>
</dbReference>
<comment type="caution">
    <text evidence="4">The sequence shown here is derived from an EMBL/GenBank/DDBJ whole genome shotgun (WGS) entry which is preliminary data.</text>
</comment>
<dbReference type="SUPFAM" id="SSF51556">
    <property type="entry name" value="Metallo-dependent hydrolases"/>
    <property type="match status" value="1"/>
</dbReference>
<accession>A0ABQ1J2H9</accession>
<protein>
    <submittedName>
        <fullName evidence="4">Amidohydrolase</fullName>
    </submittedName>
</protein>
<sequence>MSRTMNPMGKKALLFVSAAATLFAAPVAAQTIAITGGKVVIGDGSAPIESGTVVLRDGKVVAAGAGVAVPAGAQVVDAAGRWVTPGLFAGFSRLGLIEVEAVRETNDSSASSGEFSAAIDVVPAINPKVTPIAVNRAAGITRAVVAPAAPASIFAGMGALIDLGDDYDAVTKPRAFQFVELGEAGSSKAGGSRASAFLEFRNGLIEAKALASGQRGVAAHPHDALLNRQDAAALVPVVNGDIRLMVHVERAADILNVLKLREEFPALKLVLVGVSEGWLVANEIAAAGVPVIASALNDLPSEFEKTAATQSNIGRMKRAGVTVAIGMINDSDAHKLHYSPQYAGNLVALQRVPGAAGLTWDEAFATISSGPAQAMGVDAMLGSLRPGRQGDVVIWDGDPLELSSAPVAVMIDGVQQPLDNRQARLRDRYRTPQEGALPKAYER</sequence>
<evidence type="ECO:0000313" key="5">
    <source>
        <dbReference type="Proteomes" id="UP000614261"/>
    </source>
</evidence>
<gene>
    <name evidence="4" type="ORF">GCM10010833_11000</name>
</gene>
<evidence type="ECO:0000259" key="3">
    <source>
        <dbReference type="Pfam" id="PF07969"/>
    </source>
</evidence>
<dbReference type="Gene3D" id="3.20.20.140">
    <property type="entry name" value="Metal-dependent hydrolases"/>
    <property type="match status" value="1"/>
</dbReference>
<feature type="chain" id="PRO_5047517578" evidence="2">
    <location>
        <begin position="30"/>
        <end position="443"/>
    </location>
</feature>
<evidence type="ECO:0000256" key="1">
    <source>
        <dbReference type="SAM" id="MobiDB-lite"/>
    </source>
</evidence>
<name>A0ABQ1J2H9_9SPHN</name>
<proteinExistence type="predicted"/>